<keyword evidence="9" id="KW-0804">Transcription</keyword>
<proteinExistence type="inferred from homology"/>
<dbReference type="Pfam" id="PF00096">
    <property type="entry name" value="zf-C2H2"/>
    <property type="match status" value="2"/>
</dbReference>
<name>A0A1B0GQ29_PHLPP</name>
<comment type="similarity">
    <text evidence="2">Belongs to the krueppel C2H2-type zinc-finger protein family.</text>
</comment>
<evidence type="ECO:0000313" key="13">
    <source>
        <dbReference type="Proteomes" id="UP000092462"/>
    </source>
</evidence>
<evidence type="ECO:0000256" key="6">
    <source>
        <dbReference type="ARBA" id="ARBA00022833"/>
    </source>
</evidence>
<dbReference type="FunFam" id="3.30.160.60:FF:001480">
    <property type="entry name" value="Si:cabz01071911.3"/>
    <property type="match status" value="1"/>
</dbReference>
<sequence length="178" mass="20857">DILAIDVKPLDYIPKEDTPQKQEDRQHLEETTVNIIEEICSSRQKEEEDEVVSANFHCSECMKPYANKLVLRAHLRRHLKASQFKCKICNLTFRYAGKLAVYENLKELKDHVNTHEKLQMCDLCGKNFRSRKALKDHLRLHSGDKPYKCEDCEKKFATASHLSSHRRIHKTAKLHKCE</sequence>
<dbReference type="InterPro" id="IPR013087">
    <property type="entry name" value="Znf_C2H2_type"/>
</dbReference>
<dbReference type="GO" id="GO:0008270">
    <property type="term" value="F:zinc ion binding"/>
    <property type="evidence" value="ECO:0007669"/>
    <property type="project" value="UniProtKB-KW"/>
</dbReference>
<dbReference type="PANTHER" id="PTHR16515">
    <property type="entry name" value="PR DOMAIN ZINC FINGER PROTEIN"/>
    <property type="match status" value="1"/>
</dbReference>
<dbReference type="VEuPathDB" id="VectorBase:PPAI008748"/>
<evidence type="ECO:0000256" key="1">
    <source>
        <dbReference type="ARBA" id="ARBA00004123"/>
    </source>
</evidence>
<keyword evidence="6" id="KW-0862">Zinc</keyword>
<keyword evidence="5" id="KW-0863">Zinc-finger</keyword>
<dbReference type="PROSITE" id="PS50157">
    <property type="entry name" value="ZINC_FINGER_C2H2_2"/>
    <property type="match status" value="3"/>
</dbReference>
<keyword evidence="10" id="KW-0539">Nucleus</keyword>
<dbReference type="InterPro" id="IPR036236">
    <property type="entry name" value="Znf_C2H2_sf"/>
</dbReference>
<reference evidence="12" key="1">
    <citation type="submission" date="2022-08" db="UniProtKB">
        <authorList>
            <consortium name="EnsemblMetazoa"/>
        </authorList>
    </citation>
    <scope>IDENTIFICATION</scope>
    <source>
        <strain evidence="12">Israel</strain>
    </source>
</reference>
<evidence type="ECO:0000256" key="5">
    <source>
        <dbReference type="ARBA" id="ARBA00022771"/>
    </source>
</evidence>
<keyword evidence="8" id="KW-0238">DNA-binding</keyword>
<evidence type="ECO:0000256" key="2">
    <source>
        <dbReference type="ARBA" id="ARBA00006991"/>
    </source>
</evidence>
<feature type="domain" description="C2H2-type" evidence="11">
    <location>
        <begin position="147"/>
        <end position="174"/>
    </location>
</feature>
<dbReference type="GO" id="GO:0010468">
    <property type="term" value="P:regulation of gene expression"/>
    <property type="evidence" value="ECO:0007669"/>
    <property type="project" value="TreeGrafter"/>
</dbReference>
<feature type="domain" description="C2H2-type" evidence="11">
    <location>
        <begin position="56"/>
        <end position="83"/>
    </location>
</feature>
<keyword evidence="3" id="KW-0479">Metal-binding</keyword>
<dbReference type="PROSITE" id="PS00028">
    <property type="entry name" value="ZINC_FINGER_C2H2_1"/>
    <property type="match status" value="3"/>
</dbReference>
<feature type="domain" description="C2H2-type" evidence="11">
    <location>
        <begin position="119"/>
        <end position="146"/>
    </location>
</feature>
<organism evidence="12 13">
    <name type="scientific">Phlebotomus papatasi</name>
    <name type="common">Sandfly</name>
    <dbReference type="NCBI Taxonomy" id="29031"/>
    <lineage>
        <taxon>Eukaryota</taxon>
        <taxon>Metazoa</taxon>
        <taxon>Ecdysozoa</taxon>
        <taxon>Arthropoda</taxon>
        <taxon>Hexapoda</taxon>
        <taxon>Insecta</taxon>
        <taxon>Pterygota</taxon>
        <taxon>Neoptera</taxon>
        <taxon>Endopterygota</taxon>
        <taxon>Diptera</taxon>
        <taxon>Nematocera</taxon>
        <taxon>Psychodoidea</taxon>
        <taxon>Psychodidae</taxon>
        <taxon>Phlebotomus</taxon>
        <taxon>Phlebotomus</taxon>
    </lineage>
</organism>
<keyword evidence="7" id="KW-0805">Transcription regulation</keyword>
<dbReference type="VEuPathDB" id="VectorBase:PPAPM1_000316"/>
<dbReference type="AlphaFoldDB" id="A0A1B0GQ29"/>
<evidence type="ECO:0000256" key="4">
    <source>
        <dbReference type="ARBA" id="ARBA00022737"/>
    </source>
</evidence>
<dbReference type="EnsemblMetazoa" id="PPAI008748-RA">
    <property type="protein sequence ID" value="PPAI008748-PA"/>
    <property type="gene ID" value="PPAI008748"/>
</dbReference>
<evidence type="ECO:0000313" key="12">
    <source>
        <dbReference type="EnsemblMetazoa" id="PPAI008748-PA"/>
    </source>
</evidence>
<dbReference type="SMART" id="SM00355">
    <property type="entry name" value="ZnF_C2H2"/>
    <property type="match status" value="4"/>
</dbReference>
<comment type="subcellular location">
    <subcellularLocation>
        <location evidence="1">Nucleus</location>
    </subcellularLocation>
</comment>
<evidence type="ECO:0000256" key="8">
    <source>
        <dbReference type="ARBA" id="ARBA00023125"/>
    </source>
</evidence>
<keyword evidence="13" id="KW-1185">Reference proteome</keyword>
<evidence type="ECO:0000259" key="11">
    <source>
        <dbReference type="PROSITE" id="PS50157"/>
    </source>
</evidence>
<dbReference type="GO" id="GO:0005634">
    <property type="term" value="C:nucleus"/>
    <property type="evidence" value="ECO:0007669"/>
    <property type="project" value="UniProtKB-SubCell"/>
</dbReference>
<evidence type="ECO:0000256" key="7">
    <source>
        <dbReference type="ARBA" id="ARBA00023015"/>
    </source>
</evidence>
<dbReference type="Gene3D" id="3.30.160.60">
    <property type="entry name" value="Classic Zinc Finger"/>
    <property type="match status" value="3"/>
</dbReference>
<dbReference type="EMBL" id="AJVK01016018">
    <property type="status" value="NOT_ANNOTATED_CDS"/>
    <property type="molecule type" value="Genomic_DNA"/>
</dbReference>
<dbReference type="FunFam" id="3.30.160.60:FF:000965">
    <property type="entry name" value="Neurotrophin receptor-interacting factor homolog"/>
    <property type="match status" value="1"/>
</dbReference>
<evidence type="ECO:0000256" key="9">
    <source>
        <dbReference type="ARBA" id="ARBA00023163"/>
    </source>
</evidence>
<evidence type="ECO:0000256" key="3">
    <source>
        <dbReference type="ARBA" id="ARBA00022723"/>
    </source>
</evidence>
<dbReference type="GO" id="GO:0003677">
    <property type="term" value="F:DNA binding"/>
    <property type="evidence" value="ECO:0007669"/>
    <property type="project" value="UniProtKB-KW"/>
</dbReference>
<dbReference type="PANTHER" id="PTHR16515:SF49">
    <property type="entry name" value="GASTRULA ZINC FINGER PROTEIN XLCGF49.1-LIKE-RELATED"/>
    <property type="match status" value="1"/>
</dbReference>
<dbReference type="InterPro" id="IPR050331">
    <property type="entry name" value="Zinc_finger"/>
</dbReference>
<protein>
    <recommendedName>
        <fullName evidence="11">C2H2-type domain-containing protein</fullName>
    </recommendedName>
</protein>
<evidence type="ECO:0000256" key="10">
    <source>
        <dbReference type="ARBA" id="ARBA00023242"/>
    </source>
</evidence>
<keyword evidence="4" id="KW-0677">Repeat</keyword>
<accession>A0A1B0GQ29</accession>
<dbReference type="SUPFAM" id="SSF57667">
    <property type="entry name" value="beta-beta-alpha zinc fingers"/>
    <property type="match status" value="2"/>
</dbReference>
<dbReference type="Proteomes" id="UP000092462">
    <property type="component" value="Unassembled WGS sequence"/>
</dbReference>